<dbReference type="PANTHER" id="PTHR47331">
    <property type="entry name" value="PHD-TYPE DOMAIN-CONTAINING PROTEIN"/>
    <property type="match status" value="1"/>
</dbReference>
<reference evidence="2" key="1">
    <citation type="submission" date="2010-06" db="EMBL/GenBank/DDBJ databases">
        <authorList>
            <person name="Jiang H."/>
            <person name="Abraham K."/>
            <person name="Ali S."/>
            <person name="Alsbrooks S.L."/>
            <person name="Anim B.N."/>
            <person name="Anosike U.S."/>
            <person name="Attaway T."/>
            <person name="Bandaranaike D.P."/>
            <person name="Battles P.K."/>
            <person name="Bell S.N."/>
            <person name="Bell A.V."/>
            <person name="Beltran B."/>
            <person name="Bickham C."/>
            <person name="Bustamante Y."/>
            <person name="Caleb T."/>
            <person name="Canada A."/>
            <person name="Cardenas V."/>
            <person name="Carter K."/>
            <person name="Chacko J."/>
            <person name="Chandrabose M.N."/>
            <person name="Chavez D."/>
            <person name="Chavez A."/>
            <person name="Chen L."/>
            <person name="Chu H.-S."/>
            <person name="Claassen K.J."/>
            <person name="Cockrell R."/>
            <person name="Collins M."/>
            <person name="Cooper J.A."/>
            <person name="Cree A."/>
            <person name="Curry S.M."/>
            <person name="Da Y."/>
            <person name="Dao M.D."/>
            <person name="Das B."/>
            <person name="Davila M.-L."/>
            <person name="Davy-Carroll L."/>
            <person name="Denson S."/>
            <person name="Dinh H."/>
            <person name="Ebong V.E."/>
            <person name="Edwards J.R."/>
            <person name="Egan A."/>
            <person name="El-Daye J."/>
            <person name="Escobedo L."/>
            <person name="Fernandez S."/>
            <person name="Fernando P.R."/>
            <person name="Flagg N."/>
            <person name="Forbes L.D."/>
            <person name="Fowler R.G."/>
            <person name="Fu Q."/>
            <person name="Gabisi R.A."/>
            <person name="Ganer J."/>
            <person name="Garbino Pronczuk A."/>
            <person name="Garcia R.M."/>
            <person name="Garner T."/>
            <person name="Garrett T.E."/>
            <person name="Gonzalez D.A."/>
            <person name="Hamid H."/>
            <person name="Hawkins E.S."/>
            <person name="Hirani K."/>
            <person name="Hogues M.E."/>
            <person name="Hollins B."/>
            <person name="Hsiao C.-H."/>
            <person name="Jabil R."/>
            <person name="James M.L."/>
            <person name="Jhangiani S.N."/>
            <person name="Johnson B."/>
            <person name="Johnson Q."/>
            <person name="Joshi V."/>
            <person name="Kalu J.B."/>
            <person name="Kam C."/>
            <person name="Kashfia A."/>
            <person name="Keebler J."/>
            <person name="Kisamo H."/>
            <person name="Kovar C.L."/>
            <person name="Lago L.A."/>
            <person name="Lai C.-Y."/>
            <person name="Laidlaw J."/>
            <person name="Lara F."/>
            <person name="Le T.-K."/>
            <person name="Lee S.L."/>
            <person name="Legall F.H."/>
            <person name="Lemon S.J."/>
            <person name="Lewis L.R."/>
            <person name="Li B."/>
            <person name="Liu Y."/>
            <person name="Liu Y.-S."/>
            <person name="Lopez J."/>
            <person name="Lozado R.J."/>
            <person name="Lu J."/>
            <person name="Madu R.C."/>
            <person name="Maheshwari M."/>
            <person name="Maheshwari R."/>
            <person name="Malloy K."/>
            <person name="Martinez E."/>
            <person name="Mathew T."/>
            <person name="Mercado I.C."/>
            <person name="Mercado C."/>
            <person name="Meyer B."/>
            <person name="Montgomery K."/>
            <person name="Morgan M.B."/>
            <person name="Munidasa M."/>
            <person name="Nazareth L.V."/>
            <person name="Nelson J."/>
            <person name="Ng B.M."/>
            <person name="Nguyen N.B."/>
            <person name="Nguyen P.Q."/>
            <person name="Nguyen T."/>
            <person name="Obregon M."/>
            <person name="Okwuonu G.O."/>
            <person name="Onwere C.G."/>
            <person name="Orozco G."/>
            <person name="Parra A."/>
            <person name="Patel S."/>
            <person name="Patil S."/>
            <person name="Perez A."/>
            <person name="Perez Y."/>
            <person name="Pham C."/>
            <person name="Primus E.L."/>
            <person name="Pu L.-L."/>
            <person name="Puazo M."/>
            <person name="Qin X."/>
            <person name="Quiroz J.B."/>
            <person name="Reese J."/>
            <person name="Richards S."/>
            <person name="Rives C.M."/>
            <person name="Robberts R."/>
            <person name="Ruiz S.J."/>
            <person name="Ruiz M.J."/>
            <person name="Santibanez J."/>
            <person name="Schneider B.W."/>
            <person name="Sisson I."/>
            <person name="Smith M."/>
            <person name="Sodergren E."/>
            <person name="Song X.-Z."/>
            <person name="Song B.B."/>
            <person name="Summersgill H."/>
            <person name="Thelus R."/>
            <person name="Thornton R.D."/>
            <person name="Trejos Z.Y."/>
            <person name="Usmani K."/>
            <person name="Vattathil S."/>
            <person name="Villasana D."/>
            <person name="Walker D.L."/>
            <person name="Wang S."/>
            <person name="Wang K."/>
            <person name="White C.S."/>
            <person name="Williams A.C."/>
            <person name="Williamson J."/>
            <person name="Wilson K."/>
            <person name="Woghiren I.O."/>
            <person name="Woodworth J.R."/>
            <person name="Worley K.C."/>
            <person name="Wright R.A."/>
            <person name="Wu W."/>
            <person name="Young L."/>
            <person name="Zhang L."/>
            <person name="Zhang J."/>
            <person name="Zhu Y."/>
            <person name="Muzny D.M."/>
            <person name="Weinstock G."/>
            <person name="Gibbs R.A."/>
        </authorList>
    </citation>
    <scope>NUCLEOTIDE SEQUENCE [LARGE SCALE GENOMIC DNA]</scope>
    <source>
        <strain evidence="2">LSR1</strain>
    </source>
</reference>
<dbReference type="KEGG" id="api:103310110"/>
<dbReference type="Proteomes" id="UP000007819">
    <property type="component" value="Chromosome X"/>
</dbReference>
<accession>A0A8R2B7V5</accession>
<dbReference type="GeneID" id="103310110"/>
<name>A0A8R2B7V5_ACYPI</name>
<dbReference type="InterPro" id="IPR005312">
    <property type="entry name" value="DUF1759"/>
</dbReference>
<dbReference type="AlphaFoldDB" id="A0A8R2B7V5"/>
<organism evidence="1 2">
    <name type="scientific">Acyrthosiphon pisum</name>
    <name type="common">Pea aphid</name>
    <dbReference type="NCBI Taxonomy" id="7029"/>
    <lineage>
        <taxon>Eukaryota</taxon>
        <taxon>Metazoa</taxon>
        <taxon>Ecdysozoa</taxon>
        <taxon>Arthropoda</taxon>
        <taxon>Hexapoda</taxon>
        <taxon>Insecta</taxon>
        <taxon>Pterygota</taxon>
        <taxon>Neoptera</taxon>
        <taxon>Paraneoptera</taxon>
        <taxon>Hemiptera</taxon>
        <taxon>Sternorrhyncha</taxon>
        <taxon>Aphidomorpha</taxon>
        <taxon>Aphidoidea</taxon>
        <taxon>Aphididae</taxon>
        <taxon>Macrosiphini</taxon>
        <taxon>Acyrthosiphon</taxon>
    </lineage>
</organism>
<evidence type="ECO:0000313" key="2">
    <source>
        <dbReference type="Proteomes" id="UP000007819"/>
    </source>
</evidence>
<protein>
    <recommendedName>
        <fullName evidence="3">Peptidase aspartic putative domain-containing protein</fullName>
    </recommendedName>
</protein>
<evidence type="ECO:0008006" key="3">
    <source>
        <dbReference type="Google" id="ProtNLM"/>
    </source>
</evidence>
<dbReference type="RefSeq" id="XP_008185508.1">
    <property type="nucleotide sequence ID" value="XM_008187286.1"/>
</dbReference>
<dbReference type="OMA" id="HICVHIA"/>
<sequence length="589" mass="65824">MSVSASTSNSRVRLEPISLPTFTGNIQDWQSFYDCFRVMVHEDNGFSSAQKFYYLRSHLAGAALDLVKSVPMTDVNYEVALNRLKQRYDNPGLVIQSHIRSILEIPYIQKTSASELQGLHAHICVHIAALKAMKQPTDQWDAWLVTIIVSRLDTAKSHDWQLRQESTDLPKYAALEKFLANRCVALENSDYSKQTSGEVDSQRNYSKGKEYEQKPKKVALIAGTEHEVCPKCKGQHKIYSCESFKKLSVIERLNVIRDARLCFNCLSGCHLANVCKSKYSCGRCHRRHNTLLHLEGRPDNTTENVTNDAQEASSMIASTSQGHAHAMAVTLLNSYVFLSTAVVIIKDIHGKAHKCRTVLDSGSQLNFISKGLQNKLKLPSERVVLPVCGIGTSQLQTTSRVNIQLLSCVSAFKLDIACHVLPNIASDLPACRKPKDGWHINEKLSIQLADPKFDQAGPVDVLIGAGVFFDIMTPERIPLEIGNVSLQGTKLGWVVTGEIVATCLLGVGRPQEEDWEATQREENQPFGRSSKANLQFLEEQEAVDHFMKTVTRNSVGRFVLRLPTKPRVNELGCSLNMATCRFMNVERRL</sequence>
<dbReference type="PANTHER" id="PTHR47331:SF5">
    <property type="entry name" value="RIBONUCLEASE H"/>
    <property type="match status" value="1"/>
</dbReference>
<dbReference type="OrthoDB" id="6610017at2759"/>
<dbReference type="Pfam" id="PF03564">
    <property type="entry name" value="DUF1759"/>
    <property type="match status" value="1"/>
</dbReference>
<dbReference type="EnsemblMetazoa" id="XM_008187286.1">
    <property type="protein sequence ID" value="XP_008185508.1"/>
    <property type="gene ID" value="LOC103310110"/>
</dbReference>
<evidence type="ECO:0000313" key="1">
    <source>
        <dbReference type="EnsemblMetazoa" id="XP_008185508.1"/>
    </source>
</evidence>
<reference evidence="1" key="2">
    <citation type="submission" date="2022-06" db="UniProtKB">
        <authorList>
            <consortium name="EnsemblMetazoa"/>
        </authorList>
    </citation>
    <scope>IDENTIFICATION</scope>
</reference>
<keyword evidence="2" id="KW-1185">Reference proteome</keyword>
<proteinExistence type="predicted"/>